<evidence type="ECO:0000313" key="11">
    <source>
        <dbReference type="Proteomes" id="UP000215616"/>
    </source>
</evidence>
<dbReference type="EMBL" id="NCDQ01000156">
    <property type="protein sequence ID" value="OYX03131.1"/>
    <property type="molecule type" value="Genomic_DNA"/>
</dbReference>
<comment type="caution">
    <text evidence="10">The sequence shown here is derived from an EMBL/GenBank/DDBJ whole genome shotgun (WGS) entry which is preliminary data.</text>
</comment>
<protein>
    <recommendedName>
        <fullName evidence="2">histidine kinase</fullName>
        <ecNumber evidence="2">2.7.13.3</ecNumber>
    </recommendedName>
</protein>
<evidence type="ECO:0000256" key="7">
    <source>
        <dbReference type="SAM" id="Phobius"/>
    </source>
</evidence>
<evidence type="ECO:0000256" key="5">
    <source>
        <dbReference type="PROSITE-ProRule" id="PRU00169"/>
    </source>
</evidence>
<sequence>MGWLAKAWSDERLDEVAADTYRLTLSRLVIAALVAGLMVFVLRPGVALLWLLSLYMGEGLALLATRRFKKGRAGTPRERAWFAWASIPITISWSTLATVLWFEGQDLLKIAAVSIWAGQIVYTQNFRHQSVPMLVLNGLAPLASLLIFPIFFMPDTSPAAQTARWGLVLLVGTTLNVMAQNRAAAKRMDELTRGLREEREKALEATRAKSTFIAVTSHELRTPMNGLLGMAHALQRSTLDPVQREQIALMIKSGDSLMQLLNDVLDLSRVEAGKVELAPIDMTLQDVVGEVVDAWRDAAVFKNLSLTVDYAPDLPPGVHADPLRIRQVVTNLVSNAIKFTVEGGVSLRVMATPGADGKQRVSIIVADTGPGVPTGAAERVFDSFTQADQTISREHGGAGLGLSIARALARQMGGDLVLAPSERGARFDFTFTAPACAAPVALAQDVEPSAEDLEQIQVLMAEDNAINQLVVRTMLEPLGVALTVVDNGHEALKAMGERRFDCVLMDINMPVMDGITALEAIRDGRTGNPAMPVIALTASAMSGDRERFLGLGFDDHLGKPVKPVDLITAIAKAVGPPPDAGRRAA</sequence>
<dbReference type="PROSITE" id="PS50110">
    <property type="entry name" value="RESPONSE_REGULATORY"/>
    <property type="match status" value="1"/>
</dbReference>
<name>A0A258D5P8_CAUVI</name>
<evidence type="ECO:0000313" key="10">
    <source>
        <dbReference type="EMBL" id="OYX03131.1"/>
    </source>
</evidence>
<proteinExistence type="predicted"/>
<dbReference type="Gene3D" id="3.30.565.10">
    <property type="entry name" value="Histidine kinase-like ATPase, C-terminal domain"/>
    <property type="match status" value="1"/>
</dbReference>
<evidence type="ECO:0000259" key="8">
    <source>
        <dbReference type="PROSITE" id="PS50109"/>
    </source>
</evidence>
<dbReference type="EC" id="2.7.13.3" evidence="2"/>
<dbReference type="SMART" id="SM00448">
    <property type="entry name" value="REC"/>
    <property type="match status" value="1"/>
</dbReference>
<dbReference type="PRINTS" id="PR00344">
    <property type="entry name" value="BCTRLSENSOR"/>
</dbReference>
<organism evidence="10 11">
    <name type="scientific">Caulobacter vibrioides</name>
    <name type="common">Caulobacter crescentus</name>
    <dbReference type="NCBI Taxonomy" id="155892"/>
    <lineage>
        <taxon>Bacteria</taxon>
        <taxon>Pseudomonadati</taxon>
        <taxon>Pseudomonadota</taxon>
        <taxon>Alphaproteobacteria</taxon>
        <taxon>Caulobacterales</taxon>
        <taxon>Caulobacteraceae</taxon>
        <taxon>Caulobacter</taxon>
    </lineage>
</organism>
<dbReference type="SUPFAM" id="SSF47384">
    <property type="entry name" value="Homodimeric domain of signal transducing histidine kinase"/>
    <property type="match status" value="1"/>
</dbReference>
<gene>
    <name evidence="10" type="ORF">B7Z12_10700</name>
</gene>
<dbReference type="InterPro" id="IPR036890">
    <property type="entry name" value="HATPase_C_sf"/>
</dbReference>
<dbReference type="CDD" id="cd17546">
    <property type="entry name" value="REC_hyHK_CKI1_RcsC-like"/>
    <property type="match status" value="1"/>
</dbReference>
<dbReference type="InterPro" id="IPR036097">
    <property type="entry name" value="HisK_dim/P_sf"/>
</dbReference>
<dbReference type="InterPro" id="IPR001789">
    <property type="entry name" value="Sig_transdc_resp-reg_receiver"/>
</dbReference>
<dbReference type="Pfam" id="PF00072">
    <property type="entry name" value="Response_reg"/>
    <property type="match status" value="1"/>
</dbReference>
<keyword evidence="10" id="KW-0808">Transferase</keyword>
<dbReference type="SUPFAM" id="SSF52172">
    <property type="entry name" value="CheY-like"/>
    <property type="match status" value="1"/>
</dbReference>
<keyword evidence="4" id="KW-0902">Two-component regulatory system</keyword>
<feature type="transmembrane region" description="Helical" evidence="7">
    <location>
        <begin position="134"/>
        <end position="153"/>
    </location>
</feature>
<dbReference type="PROSITE" id="PS50109">
    <property type="entry name" value="HIS_KIN"/>
    <property type="match status" value="1"/>
</dbReference>
<evidence type="ECO:0000256" key="6">
    <source>
        <dbReference type="SAM" id="Coils"/>
    </source>
</evidence>
<feature type="transmembrane region" description="Helical" evidence="7">
    <location>
        <begin position="159"/>
        <end position="179"/>
    </location>
</feature>
<keyword evidence="6" id="KW-0175">Coiled coil</keyword>
<feature type="transmembrane region" description="Helical" evidence="7">
    <location>
        <begin position="21"/>
        <end position="42"/>
    </location>
</feature>
<dbReference type="InterPro" id="IPR004358">
    <property type="entry name" value="Sig_transdc_His_kin-like_C"/>
</dbReference>
<dbReference type="Gene3D" id="3.40.50.2300">
    <property type="match status" value="1"/>
</dbReference>
<dbReference type="SMART" id="SM00388">
    <property type="entry name" value="HisKA"/>
    <property type="match status" value="1"/>
</dbReference>
<keyword evidence="7" id="KW-0812">Transmembrane</keyword>
<keyword evidence="7" id="KW-0472">Membrane</keyword>
<dbReference type="AlphaFoldDB" id="A0A258D5P8"/>
<keyword evidence="7" id="KW-1133">Transmembrane helix</keyword>
<comment type="catalytic activity">
    <reaction evidence="1">
        <text>ATP + protein L-histidine = ADP + protein N-phospho-L-histidine.</text>
        <dbReference type="EC" id="2.7.13.3"/>
    </reaction>
</comment>
<feature type="modified residue" description="4-aspartylphosphate" evidence="5">
    <location>
        <position position="506"/>
    </location>
</feature>
<reference evidence="10 11" key="1">
    <citation type="submission" date="2017-03" db="EMBL/GenBank/DDBJ databases">
        <title>Lifting the veil on microbial sulfur biogeochemistry in mining wastewaters.</title>
        <authorList>
            <person name="Kantor R.S."/>
            <person name="Colenbrander Nelson T."/>
            <person name="Marshall S."/>
            <person name="Bennett D."/>
            <person name="Apte S."/>
            <person name="Camacho D."/>
            <person name="Thomas B.C."/>
            <person name="Warren L.A."/>
            <person name="Banfield J.F."/>
        </authorList>
    </citation>
    <scope>NUCLEOTIDE SEQUENCE [LARGE SCALE GENOMIC DNA]</scope>
    <source>
        <strain evidence="10">32-67-7</strain>
    </source>
</reference>
<feature type="transmembrane region" description="Helical" evidence="7">
    <location>
        <begin position="48"/>
        <end position="68"/>
    </location>
</feature>
<dbReference type="PANTHER" id="PTHR45339:SF1">
    <property type="entry name" value="HYBRID SIGNAL TRANSDUCTION HISTIDINE KINASE J"/>
    <property type="match status" value="1"/>
</dbReference>
<dbReference type="GO" id="GO:0000155">
    <property type="term" value="F:phosphorelay sensor kinase activity"/>
    <property type="evidence" value="ECO:0007669"/>
    <property type="project" value="InterPro"/>
</dbReference>
<evidence type="ECO:0000256" key="4">
    <source>
        <dbReference type="ARBA" id="ARBA00023012"/>
    </source>
</evidence>
<dbReference type="InterPro" id="IPR003661">
    <property type="entry name" value="HisK_dim/P_dom"/>
</dbReference>
<dbReference type="SMART" id="SM00387">
    <property type="entry name" value="HATPase_c"/>
    <property type="match status" value="1"/>
</dbReference>
<feature type="transmembrane region" description="Helical" evidence="7">
    <location>
        <begin position="80"/>
        <end position="101"/>
    </location>
</feature>
<dbReference type="Gene3D" id="1.10.287.130">
    <property type="match status" value="1"/>
</dbReference>
<accession>A0A258D5P8</accession>
<keyword evidence="10" id="KW-0418">Kinase</keyword>
<evidence type="ECO:0000256" key="2">
    <source>
        <dbReference type="ARBA" id="ARBA00012438"/>
    </source>
</evidence>
<evidence type="ECO:0000256" key="1">
    <source>
        <dbReference type="ARBA" id="ARBA00000085"/>
    </source>
</evidence>
<feature type="domain" description="Response regulatory" evidence="9">
    <location>
        <begin position="457"/>
        <end position="574"/>
    </location>
</feature>
<dbReference type="InterPro" id="IPR005467">
    <property type="entry name" value="His_kinase_dom"/>
</dbReference>
<evidence type="ECO:0000259" key="9">
    <source>
        <dbReference type="PROSITE" id="PS50110"/>
    </source>
</evidence>
<keyword evidence="3 5" id="KW-0597">Phosphoprotein</keyword>
<evidence type="ECO:0000256" key="3">
    <source>
        <dbReference type="ARBA" id="ARBA00022553"/>
    </source>
</evidence>
<feature type="domain" description="Histidine kinase" evidence="8">
    <location>
        <begin position="215"/>
        <end position="435"/>
    </location>
</feature>
<dbReference type="SUPFAM" id="SSF55874">
    <property type="entry name" value="ATPase domain of HSP90 chaperone/DNA topoisomerase II/histidine kinase"/>
    <property type="match status" value="1"/>
</dbReference>
<dbReference type="InterPro" id="IPR003594">
    <property type="entry name" value="HATPase_dom"/>
</dbReference>
<dbReference type="CDD" id="cd16922">
    <property type="entry name" value="HATPase_EvgS-ArcB-TorS-like"/>
    <property type="match status" value="1"/>
</dbReference>
<dbReference type="CDD" id="cd00082">
    <property type="entry name" value="HisKA"/>
    <property type="match status" value="1"/>
</dbReference>
<dbReference type="Proteomes" id="UP000215616">
    <property type="component" value="Unassembled WGS sequence"/>
</dbReference>
<feature type="coiled-coil region" evidence="6">
    <location>
        <begin position="181"/>
        <end position="208"/>
    </location>
</feature>
<dbReference type="Pfam" id="PF02518">
    <property type="entry name" value="HATPase_c"/>
    <property type="match status" value="1"/>
</dbReference>
<dbReference type="InterPro" id="IPR011006">
    <property type="entry name" value="CheY-like_superfamily"/>
</dbReference>
<dbReference type="Pfam" id="PF00512">
    <property type="entry name" value="HisKA"/>
    <property type="match status" value="1"/>
</dbReference>
<dbReference type="PANTHER" id="PTHR45339">
    <property type="entry name" value="HYBRID SIGNAL TRANSDUCTION HISTIDINE KINASE J"/>
    <property type="match status" value="1"/>
</dbReference>